<gene>
    <name evidence="1" type="ORF">EHE22_09060</name>
</gene>
<sequence length="106" mass="11970">MRQFRKGDIVTIECVVESQFSDDDLKLRHPNGYSEIYVEIGNVNIVRHAIKVGDRVKNTELTFIAMGIVLSVSGDRAWVECEDGTFSTWFVKHCNRVEPLVAQVAA</sequence>
<name>A0A7Y3T3Y3_9HYPH</name>
<comment type="caution">
    <text evidence="1">The sequence shown here is derived from an EMBL/GenBank/DDBJ whole genome shotgun (WGS) entry which is preliminary data.</text>
</comment>
<proteinExistence type="predicted"/>
<accession>A0A7Y3T3Y3</accession>
<evidence type="ECO:0000313" key="1">
    <source>
        <dbReference type="EMBL" id="NNV20572.1"/>
    </source>
</evidence>
<reference evidence="1 2" key="1">
    <citation type="submission" date="2018-11" db="EMBL/GenBank/DDBJ databases">
        <title>Genome sequencing and analysis.</title>
        <authorList>
            <person name="Huang Y.-T."/>
        </authorList>
    </citation>
    <scope>NUCLEOTIDE SEQUENCE [LARGE SCALE GENOMIC DNA]</scope>
    <source>
        <strain evidence="1 2">SHIN</strain>
    </source>
</reference>
<dbReference type="Proteomes" id="UP000526233">
    <property type="component" value="Unassembled WGS sequence"/>
</dbReference>
<organism evidence="1 2">
    <name type="scientific">Brucella pseudogrignonensis</name>
    <dbReference type="NCBI Taxonomy" id="419475"/>
    <lineage>
        <taxon>Bacteria</taxon>
        <taxon>Pseudomonadati</taxon>
        <taxon>Pseudomonadota</taxon>
        <taxon>Alphaproteobacteria</taxon>
        <taxon>Hyphomicrobiales</taxon>
        <taxon>Brucellaceae</taxon>
        <taxon>Brucella/Ochrobactrum group</taxon>
        <taxon>Brucella</taxon>
    </lineage>
</organism>
<evidence type="ECO:0000313" key="2">
    <source>
        <dbReference type="Proteomes" id="UP000526233"/>
    </source>
</evidence>
<protein>
    <submittedName>
        <fullName evidence="1">Uncharacterized protein</fullName>
    </submittedName>
</protein>
<dbReference type="AlphaFoldDB" id="A0A7Y3T3Y3"/>
<dbReference type="EMBL" id="PKQI01000002">
    <property type="protein sequence ID" value="NNV20572.1"/>
    <property type="molecule type" value="Genomic_DNA"/>
</dbReference>
<dbReference type="RefSeq" id="WP_171379889.1">
    <property type="nucleotide sequence ID" value="NZ_PKQI01000002.1"/>
</dbReference>